<reference evidence="4" key="2">
    <citation type="submission" date="2019-10" db="EMBL/GenBank/DDBJ databases">
        <title>A de novo genome assembly of a pear dwarfing rootstock.</title>
        <authorList>
            <person name="Wang F."/>
            <person name="Wang J."/>
            <person name="Li S."/>
            <person name="Zhang Y."/>
            <person name="Fang M."/>
            <person name="Ma L."/>
            <person name="Zhao Y."/>
            <person name="Jiang S."/>
        </authorList>
    </citation>
    <scope>NUCLEOTIDE SEQUENCE [LARGE SCALE GENOMIC DNA]</scope>
</reference>
<dbReference type="Proteomes" id="UP000327157">
    <property type="component" value="Chromosome 3"/>
</dbReference>
<dbReference type="AlphaFoldDB" id="A0A5N5GGW1"/>
<evidence type="ECO:0000313" key="3">
    <source>
        <dbReference type="EMBL" id="KAB2614756.1"/>
    </source>
</evidence>
<feature type="domain" description="CCHC-type" evidence="2">
    <location>
        <begin position="294"/>
        <end position="310"/>
    </location>
</feature>
<dbReference type="CDD" id="cd09272">
    <property type="entry name" value="RNase_HI_RT_Ty1"/>
    <property type="match status" value="1"/>
</dbReference>
<dbReference type="SMART" id="SM00343">
    <property type="entry name" value="ZnF_C2HC"/>
    <property type="match status" value="1"/>
</dbReference>
<dbReference type="Pfam" id="PF07727">
    <property type="entry name" value="RVT_2"/>
    <property type="match status" value="1"/>
</dbReference>
<keyword evidence="4" id="KW-1185">Reference proteome</keyword>
<proteinExistence type="predicted"/>
<evidence type="ECO:0000256" key="1">
    <source>
        <dbReference type="PROSITE-ProRule" id="PRU00047"/>
    </source>
</evidence>
<dbReference type="SUPFAM" id="SSF57756">
    <property type="entry name" value="Retrovirus zinc finger-like domains"/>
    <property type="match status" value="1"/>
</dbReference>
<evidence type="ECO:0000259" key="2">
    <source>
        <dbReference type="PROSITE" id="PS50158"/>
    </source>
</evidence>
<organism evidence="3 4">
    <name type="scientific">Pyrus ussuriensis x Pyrus communis</name>
    <dbReference type="NCBI Taxonomy" id="2448454"/>
    <lineage>
        <taxon>Eukaryota</taxon>
        <taxon>Viridiplantae</taxon>
        <taxon>Streptophyta</taxon>
        <taxon>Embryophyta</taxon>
        <taxon>Tracheophyta</taxon>
        <taxon>Spermatophyta</taxon>
        <taxon>Magnoliopsida</taxon>
        <taxon>eudicotyledons</taxon>
        <taxon>Gunneridae</taxon>
        <taxon>Pentapetalae</taxon>
        <taxon>rosids</taxon>
        <taxon>fabids</taxon>
        <taxon>Rosales</taxon>
        <taxon>Rosaceae</taxon>
        <taxon>Amygdaloideae</taxon>
        <taxon>Maleae</taxon>
        <taxon>Pyrus</taxon>
    </lineage>
</organism>
<reference evidence="3 4" key="1">
    <citation type="submission" date="2019-09" db="EMBL/GenBank/DDBJ databases">
        <authorList>
            <person name="Ou C."/>
        </authorList>
    </citation>
    <scope>NUCLEOTIDE SEQUENCE [LARGE SCALE GENOMIC DNA]</scope>
    <source>
        <strain evidence="3">S2</strain>
        <tissue evidence="3">Leaf</tissue>
    </source>
</reference>
<dbReference type="PANTHER" id="PTHR11439">
    <property type="entry name" value="GAG-POL-RELATED RETROTRANSPOSON"/>
    <property type="match status" value="1"/>
</dbReference>
<dbReference type="InterPro" id="IPR013103">
    <property type="entry name" value="RVT_2"/>
</dbReference>
<keyword evidence="1" id="KW-0479">Metal-binding</keyword>
<dbReference type="GO" id="GO:0003676">
    <property type="term" value="F:nucleic acid binding"/>
    <property type="evidence" value="ECO:0007669"/>
    <property type="project" value="InterPro"/>
</dbReference>
<dbReference type="PANTHER" id="PTHR11439:SF467">
    <property type="entry name" value="INTEGRASE CATALYTIC DOMAIN-CONTAINING PROTEIN"/>
    <property type="match status" value="1"/>
</dbReference>
<name>A0A5N5GGW1_9ROSA</name>
<evidence type="ECO:0000313" key="4">
    <source>
        <dbReference type="Proteomes" id="UP000327157"/>
    </source>
</evidence>
<dbReference type="PROSITE" id="PS50158">
    <property type="entry name" value="ZF_CCHC"/>
    <property type="match status" value="1"/>
</dbReference>
<gene>
    <name evidence="3" type="ORF">D8674_021344</name>
</gene>
<protein>
    <recommendedName>
        <fullName evidence="2">CCHC-type domain-containing protein</fullName>
    </recommendedName>
</protein>
<dbReference type="EMBL" id="SMOL01000402">
    <property type="protein sequence ID" value="KAB2614756.1"/>
    <property type="molecule type" value="Genomic_DNA"/>
</dbReference>
<keyword evidence="1" id="KW-0863">Zinc-finger</keyword>
<dbReference type="GO" id="GO:0008270">
    <property type="term" value="F:zinc ion binding"/>
    <property type="evidence" value="ECO:0007669"/>
    <property type="project" value="UniProtKB-KW"/>
</dbReference>
<keyword evidence="1" id="KW-0862">Zinc</keyword>
<dbReference type="OrthoDB" id="418757at2759"/>
<dbReference type="InterPro" id="IPR036875">
    <property type="entry name" value="Znf_CCHC_sf"/>
</dbReference>
<comment type="caution">
    <text evidence="3">The sequence shown here is derived from an EMBL/GenBank/DDBJ whole genome shotgun (WGS) entry which is preliminary data.</text>
</comment>
<dbReference type="Pfam" id="PF14223">
    <property type="entry name" value="Retrotran_gag_2"/>
    <property type="match status" value="1"/>
</dbReference>
<sequence length="635" mass="71674">MELEGDELMVAALQRDVEVNNGPFGHILHDAPQNELGWPLLPVLPLYGRGRDAPGGRFRVSSSERNSPTGNNGRIDVQAIYQIQGLTILTQLNLPSPNTDGIDPDAAIDVRAKYERWLKANRIALLVIKKSMSDTVRGGIPEFKTAKEYLTSIHEKFKESDKAETGNLMNELVTKKYNGMGCVREHILELLDVGMKLNALDVPMSDAFLVHVALNSLPNEYSQLKSTYNAQKKKWSLNKLIAICVHEEQHIRSQISEKKVNMVTDFKNDAQKTDSGKGASKLGVNKNSKSVKGKCLFCKKTGHMKRNCQKYKKWIENGKGKVNDQVIHDDANNALQTQNQAVEGIMDQVAPAHKKSTRLRKPVISDDFVEYLNEANIDIGEPLTYKEAVNSVQQVEWLKAMESEFESMQKNEVWELTVLPERSKPIGCTNLSLLQKIKIWLSDNFEMKDMGKASYVLGIEITRDRKRGLLGLSQKGYIYKILKRFNMSNCNGSKVPVTKGDKLSKEQSPKTNIEKKEMDDKPYASVIGSLMYAQVCTRLNISFALSLLGMYQSNLRQAHWIPTKKVMRYLQKPKDYKLVYKKGTDLEIVGYCDSDFARCQDSLKSTSSYIFMMAGDVISWKSMKQKNIATSTMMA</sequence>
<dbReference type="InterPro" id="IPR001878">
    <property type="entry name" value="Znf_CCHC"/>
</dbReference>
<accession>A0A5N5GGW1</accession>
<reference evidence="3 4" key="3">
    <citation type="submission" date="2019-11" db="EMBL/GenBank/DDBJ databases">
        <title>A de novo genome assembly of a pear dwarfing rootstock.</title>
        <authorList>
            <person name="Wang F."/>
            <person name="Wang J."/>
            <person name="Li S."/>
            <person name="Zhang Y."/>
            <person name="Fang M."/>
            <person name="Ma L."/>
            <person name="Zhao Y."/>
            <person name="Jiang S."/>
        </authorList>
    </citation>
    <scope>NUCLEOTIDE SEQUENCE [LARGE SCALE GENOMIC DNA]</scope>
    <source>
        <strain evidence="3">S2</strain>
        <tissue evidence="3">Leaf</tissue>
    </source>
</reference>